<proteinExistence type="predicted"/>
<organism evidence="2 3">
    <name type="scientific">Popillia japonica</name>
    <name type="common">Japanese beetle</name>
    <dbReference type="NCBI Taxonomy" id="7064"/>
    <lineage>
        <taxon>Eukaryota</taxon>
        <taxon>Metazoa</taxon>
        <taxon>Ecdysozoa</taxon>
        <taxon>Arthropoda</taxon>
        <taxon>Hexapoda</taxon>
        <taxon>Insecta</taxon>
        <taxon>Pterygota</taxon>
        <taxon>Neoptera</taxon>
        <taxon>Endopterygota</taxon>
        <taxon>Coleoptera</taxon>
        <taxon>Polyphaga</taxon>
        <taxon>Scarabaeiformia</taxon>
        <taxon>Scarabaeidae</taxon>
        <taxon>Rutelinae</taxon>
        <taxon>Popillia</taxon>
    </lineage>
</organism>
<evidence type="ECO:0000313" key="3">
    <source>
        <dbReference type="Proteomes" id="UP001458880"/>
    </source>
</evidence>
<keyword evidence="3" id="KW-1185">Reference proteome</keyword>
<sequence length="168" mass="18089">MSGEDVITTGHTAYERTEQEKESVATEKGKADSDGDNQLLLATTLVDNESEDKTELDEAVQNVVLIKGSQGNVSGLLVSSNLAASTPVEGTKFQVCFNNGHCEDIAPASKSQDVWLWALSKPHMVESSDFATLTDADGPLECEANYEALKIKVTKSANVKNQGNEIRK</sequence>
<evidence type="ECO:0000313" key="2">
    <source>
        <dbReference type="EMBL" id="KAK9719390.1"/>
    </source>
</evidence>
<name>A0AAW1KJY2_POPJA</name>
<dbReference type="AlphaFoldDB" id="A0AAW1KJY2"/>
<dbReference type="EMBL" id="JASPKY010000220">
    <property type="protein sequence ID" value="KAK9719390.1"/>
    <property type="molecule type" value="Genomic_DNA"/>
</dbReference>
<gene>
    <name evidence="2" type="ORF">QE152_g22706</name>
</gene>
<accession>A0AAW1KJY2</accession>
<comment type="caution">
    <text evidence="2">The sequence shown here is derived from an EMBL/GenBank/DDBJ whole genome shotgun (WGS) entry which is preliminary data.</text>
</comment>
<dbReference type="Proteomes" id="UP001458880">
    <property type="component" value="Unassembled WGS sequence"/>
</dbReference>
<feature type="region of interest" description="Disordered" evidence="1">
    <location>
        <begin position="1"/>
        <end position="36"/>
    </location>
</feature>
<protein>
    <submittedName>
        <fullName evidence="2">Uncharacterized protein</fullName>
    </submittedName>
</protein>
<feature type="compositionally biased region" description="Basic and acidic residues" evidence="1">
    <location>
        <begin position="13"/>
        <end position="33"/>
    </location>
</feature>
<reference evidence="2 3" key="1">
    <citation type="journal article" date="2024" name="BMC Genomics">
        <title>De novo assembly and annotation of Popillia japonica's genome with initial clues to its potential as an invasive pest.</title>
        <authorList>
            <person name="Cucini C."/>
            <person name="Boschi S."/>
            <person name="Funari R."/>
            <person name="Cardaioli E."/>
            <person name="Iannotti N."/>
            <person name="Marturano G."/>
            <person name="Paoli F."/>
            <person name="Bruttini M."/>
            <person name="Carapelli A."/>
            <person name="Frati F."/>
            <person name="Nardi F."/>
        </authorList>
    </citation>
    <scope>NUCLEOTIDE SEQUENCE [LARGE SCALE GENOMIC DNA]</scope>
    <source>
        <strain evidence="2">DMR45628</strain>
    </source>
</reference>
<evidence type="ECO:0000256" key="1">
    <source>
        <dbReference type="SAM" id="MobiDB-lite"/>
    </source>
</evidence>